<sequence>MVEQSTINQSLAHRIDNIPPEKRWQPGMSGNPAGRPKDSLTSLLREYLESADTPDGKTRKQELIETLVSQAKTPGVKGQISALLEILNRIDGKVTDTHAIIQDVNIRFTIGKGYEKDATE</sequence>
<evidence type="ECO:0000256" key="1">
    <source>
        <dbReference type="SAM" id="MobiDB-lite"/>
    </source>
</evidence>
<dbReference type="InterPro" id="IPR043736">
    <property type="entry name" value="DUF5681"/>
</dbReference>
<comment type="caution">
    <text evidence="3">The sequence shown here is derived from an EMBL/GenBank/DDBJ whole genome shotgun (WGS) entry which is preliminary data.</text>
</comment>
<proteinExistence type="predicted"/>
<organism evidence="3">
    <name type="scientific">marine sediment metagenome</name>
    <dbReference type="NCBI Taxonomy" id="412755"/>
    <lineage>
        <taxon>unclassified sequences</taxon>
        <taxon>metagenomes</taxon>
        <taxon>ecological metagenomes</taxon>
    </lineage>
</organism>
<feature type="compositionally biased region" description="Basic and acidic residues" evidence="1">
    <location>
        <begin position="13"/>
        <end position="24"/>
    </location>
</feature>
<accession>A0A0F9DWR0</accession>
<dbReference type="AlphaFoldDB" id="A0A0F9DWR0"/>
<feature type="domain" description="DUF5681" evidence="2">
    <location>
        <begin position="21"/>
        <end position="93"/>
    </location>
</feature>
<dbReference type="Pfam" id="PF18932">
    <property type="entry name" value="DUF5681"/>
    <property type="match status" value="1"/>
</dbReference>
<name>A0A0F9DWR0_9ZZZZ</name>
<gene>
    <name evidence="3" type="ORF">LCGC14_2147410</name>
</gene>
<protein>
    <recommendedName>
        <fullName evidence="2">DUF5681 domain-containing protein</fullName>
    </recommendedName>
</protein>
<feature type="compositionally biased region" description="Polar residues" evidence="1">
    <location>
        <begin position="1"/>
        <end position="11"/>
    </location>
</feature>
<evidence type="ECO:0000313" key="3">
    <source>
        <dbReference type="EMBL" id="KKL66194.1"/>
    </source>
</evidence>
<dbReference type="EMBL" id="LAZR01027285">
    <property type="protein sequence ID" value="KKL66194.1"/>
    <property type="molecule type" value="Genomic_DNA"/>
</dbReference>
<reference evidence="3" key="1">
    <citation type="journal article" date="2015" name="Nature">
        <title>Complex archaea that bridge the gap between prokaryotes and eukaryotes.</title>
        <authorList>
            <person name="Spang A."/>
            <person name="Saw J.H."/>
            <person name="Jorgensen S.L."/>
            <person name="Zaremba-Niedzwiedzka K."/>
            <person name="Martijn J."/>
            <person name="Lind A.E."/>
            <person name="van Eijk R."/>
            <person name="Schleper C."/>
            <person name="Guy L."/>
            <person name="Ettema T.J."/>
        </authorList>
    </citation>
    <scope>NUCLEOTIDE SEQUENCE</scope>
</reference>
<feature type="region of interest" description="Disordered" evidence="1">
    <location>
        <begin position="1"/>
        <end position="38"/>
    </location>
</feature>
<evidence type="ECO:0000259" key="2">
    <source>
        <dbReference type="Pfam" id="PF18932"/>
    </source>
</evidence>